<gene>
    <name evidence="1" type="ORF">HELGO_WM20161</name>
</gene>
<organism evidence="1">
    <name type="scientific">uncultured Aureispira sp</name>
    <dbReference type="NCBI Taxonomy" id="1331704"/>
    <lineage>
        <taxon>Bacteria</taxon>
        <taxon>Pseudomonadati</taxon>
        <taxon>Bacteroidota</taxon>
        <taxon>Saprospiria</taxon>
        <taxon>Saprospirales</taxon>
        <taxon>Saprospiraceae</taxon>
        <taxon>Aureispira</taxon>
        <taxon>environmental samples</taxon>
    </lineage>
</organism>
<evidence type="ECO:0000313" key="1">
    <source>
        <dbReference type="EMBL" id="CAA6825406.1"/>
    </source>
</evidence>
<accession>A0A6S6UCI8</accession>
<proteinExistence type="predicted"/>
<dbReference type="EMBL" id="CACVAQ010000361">
    <property type="protein sequence ID" value="CAA6825406.1"/>
    <property type="molecule type" value="Genomic_DNA"/>
</dbReference>
<sequence length="45" mass="5181">MSDAEFFSIARVALLVNLPKVNINNASKFKKKKLKKQTLFPFILE</sequence>
<dbReference type="AlphaFoldDB" id="A0A6S6UCI8"/>
<name>A0A6S6UCI8_9BACT</name>
<protein>
    <submittedName>
        <fullName evidence="1">Uncharacterized protein</fullName>
    </submittedName>
</protein>
<reference evidence="1" key="1">
    <citation type="submission" date="2020-01" db="EMBL/GenBank/DDBJ databases">
        <authorList>
            <person name="Meier V. D."/>
            <person name="Meier V D."/>
        </authorList>
    </citation>
    <scope>NUCLEOTIDE SEQUENCE</scope>
    <source>
        <strain evidence="1">HLG_WM_MAG_10</strain>
    </source>
</reference>